<sequence>MAEIIEQTIIGYEPFFDVRLLVFPEFAHTVPIHDNVERLLEDIAVELPNEHTAVYERLARQYGCYIQTGSFLERDPAWPGHVFNATLLIGPEGILAKYRKVNTWIPWEVHTSPHDLPDYPDDPFPVVETELGRMGVAICYDWLFPETIRELSFRGAEVLIRVSAYMDPWGTAEPMNWWTLVNRTRALENTAYVVAANQGAQMHHYPPFSWPGGSMVVDYDGRILAQADPGPGEKVVVAPIDLERLRAERERRLGHDTRAHYRSEIHAYYSRSSLAPGGDRAPTIDGLKDRIRQSKQRGPSTRGKNKP</sequence>
<dbReference type="InterPro" id="IPR003010">
    <property type="entry name" value="C-N_Hydrolase"/>
</dbReference>
<dbReference type="EMBL" id="JAAGSC010000040">
    <property type="protein sequence ID" value="NDY95750.1"/>
    <property type="molecule type" value="Genomic_DNA"/>
</dbReference>
<accession>A0A845V0K8</accession>
<dbReference type="Proteomes" id="UP000484885">
    <property type="component" value="Unassembled WGS sequence"/>
</dbReference>
<evidence type="ECO:0000256" key="1">
    <source>
        <dbReference type="ARBA" id="ARBA00022801"/>
    </source>
</evidence>
<dbReference type="AlphaFoldDB" id="A0A845V0K8"/>
<evidence type="ECO:0000256" key="2">
    <source>
        <dbReference type="SAM" id="MobiDB-lite"/>
    </source>
</evidence>
<comment type="caution">
    <text evidence="4">The sequence shown here is derived from an EMBL/GenBank/DDBJ whole genome shotgun (WGS) entry which is preliminary data.</text>
</comment>
<dbReference type="GO" id="GO:0016811">
    <property type="term" value="F:hydrolase activity, acting on carbon-nitrogen (but not peptide) bonds, in linear amides"/>
    <property type="evidence" value="ECO:0007669"/>
    <property type="project" value="TreeGrafter"/>
</dbReference>
<feature type="region of interest" description="Disordered" evidence="2">
    <location>
        <begin position="272"/>
        <end position="307"/>
    </location>
</feature>
<dbReference type="PANTHER" id="PTHR43674:SF16">
    <property type="entry name" value="CARBON-NITROGEN FAMILY, PUTATIVE (AFU_ORTHOLOGUE AFUA_5G02350)-RELATED"/>
    <property type="match status" value="1"/>
</dbReference>
<dbReference type="InterPro" id="IPR050345">
    <property type="entry name" value="Aliph_Amidase/BUP"/>
</dbReference>
<evidence type="ECO:0000313" key="5">
    <source>
        <dbReference type="Proteomes" id="UP000484885"/>
    </source>
</evidence>
<dbReference type="Pfam" id="PF00795">
    <property type="entry name" value="CN_hydrolase"/>
    <property type="match status" value="1"/>
</dbReference>
<evidence type="ECO:0000313" key="4">
    <source>
        <dbReference type="EMBL" id="NDY95750.1"/>
    </source>
</evidence>
<dbReference type="InterPro" id="IPR036526">
    <property type="entry name" value="C-N_Hydrolase_sf"/>
</dbReference>
<feature type="domain" description="CN hydrolase" evidence="3">
    <location>
        <begin position="1"/>
        <end position="242"/>
    </location>
</feature>
<evidence type="ECO:0000259" key="3">
    <source>
        <dbReference type="PROSITE" id="PS50263"/>
    </source>
</evidence>
<name>A0A845V0K8_9GAMM</name>
<gene>
    <name evidence="4" type="ORF">G3I74_08425</name>
</gene>
<proteinExistence type="predicted"/>
<dbReference type="Gene3D" id="3.60.110.10">
    <property type="entry name" value="Carbon-nitrogen hydrolase"/>
    <property type="match status" value="1"/>
</dbReference>
<dbReference type="PROSITE" id="PS50263">
    <property type="entry name" value="CN_HYDROLASE"/>
    <property type="match status" value="1"/>
</dbReference>
<reference evidence="4 5" key="1">
    <citation type="submission" date="2020-02" db="EMBL/GenBank/DDBJ databases">
        <authorList>
            <person name="Zhang X.-Y."/>
        </authorList>
    </citation>
    <scope>NUCLEOTIDE SEQUENCE [LARGE SCALE GENOMIC DNA]</scope>
    <source>
        <strain evidence="4 5">C33</strain>
    </source>
</reference>
<protein>
    <submittedName>
        <fullName evidence="4">Nitrilase</fullName>
    </submittedName>
</protein>
<organism evidence="4 5">
    <name type="scientific">Wenzhouxiangella limi</name>
    <dbReference type="NCBI Taxonomy" id="2707351"/>
    <lineage>
        <taxon>Bacteria</taxon>
        <taxon>Pseudomonadati</taxon>
        <taxon>Pseudomonadota</taxon>
        <taxon>Gammaproteobacteria</taxon>
        <taxon>Chromatiales</taxon>
        <taxon>Wenzhouxiangellaceae</taxon>
        <taxon>Wenzhouxiangella</taxon>
    </lineage>
</organism>
<dbReference type="PANTHER" id="PTHR43674">
    <property type="entry name" value="NITRILASE C965.09-RELATED"/>
    <property type="match status" value="1"/>
</dbReference>
<keyword evidence="1" id="KW-0378">Hydrolase</keyword>
<dbReference type="SUPFAM" id="SSF56317">
    <property type="entry name" value="Carbon-nitrogen hydrolase"/>
    <property type="match status" value="1"/>
</dbReference>
<keyword evidence="5" id="KW-1185">Reference proteome</keyword>